<proteinExistence type="predicted"/>
<keyword evidence="2" id="KW-1185">Reference proteome</keyword>
<evidence type="ECO:0000313" key="1">
    <source>
        <dbReference type="EMBL" id="MBG6089970.1"/>
    </source>
</evidence>
<comment type="caution">
    <text evidence="1">The sequence shown here is derived from an EMBL/GenBank/DDBJ whole genome shotgun (WGS) entry which is preliminary data.</text>
</comment>
<dbReference type="RefSeq" id="WP_197012505.1">
    <property type="nucleotide sequence ID" value="NZ_BAABES010000010.1"/>
</dbReference>
<dbReference type="AlphaFoldDB" id="A0A931DMS1"/>
<organism evidence="1 2">
    <name type="scientific">Actinomadura viridis</name>
    <dbReference type="NCBI Taxonomy" id="58110"/>
    <lineage>
        <taxon>Bacteria</taxon>
        <taxon>Bacillati</taxon>
        <taxon>Actinomycetota</taxon>
        <taxon>Actinomycetes</taxon>
        <taxon>Streptosporangiales</taxon>
        <taxon>Thermomonosporaceae</taxon>
        <taxon>Actinomadura</taxon>
    </lineage>
</organism>
<gene>
    <name evidence="1" type="ORF">IW256_004083</name>
</gene>
<accession>A0A931DMS1</accession>
<evidence type="ECO:0000313" key="2">
    <source>
        <dbReference type="Proteomes" id="UP000614047"/>
    </source>
</evidence>
<dbReference type="EMBL" id="JADOUA010000001">
    <property type="protein sequence ID" value="MBG6089970.1"/>
    <property type="molecule type" value="Genomic_DNA"/>
</dbReference>
<sequence>MAEYPDYDVHRFLPDVADHEMTVLHDDGLYRHLRFKAPGHGFSWFDLITWPWTLAFRGDMGGFMFSRVEDMFQFFRHPGINPNYWAEKTPAGRDSVTAYDIDLFKQQVTEHVAQAIRDREAPKGISRAIRHMFEQGDITWEGGARDELEYFEYEGFRFTDTFEWDFRDFTWQFLWACHAIRWGIEQYDAALRVLATTEREVVGHG</sequence>
<name>A0A931DMS1_9ACTN</name>
<dbReference type="Proteomes" id="UP000614047">
    <property type="component" value="Unassembled WGS sequence"/>
</dbReference>
<reference evidence="1" key="1">
    <citation type="submission" date="2020-11" db="EMBL/GenBank/DDBJ databases">
        <title>Sequencing the genomes of 1000 actinobacteria strains.</title>
        <authorList>
            <person name="Klenk H.-P."/>
        </authorList>
    </citation>
    <scope>NUCLEOTIDE SEQUENCE</scope>
    <source>
        <strain evidence="1">DSM 43175</strain>
    </source>
</reference>
<protein>
    <submittedName>
        <fullName evidence="1">Uncharacterized protein</fullName>
    </submittedName>
</protein>